<dbReference type="OrthoDB" id="308861at2759"/>
<dbReference type="Pfam" id="PF25316">
    <property type="entry name" value="TAF2_3rd"/>
    <property type="match status" value="1"/>
</dbReference>
<reference evidence="3 4" key="1">
    <citation type="submission" date="2015-09" db="EMBL/GenBank/DDBJ databases">
        <title>Draft genome of the parasitic nematode Teladorsagia circumcincta isolate WARC Sus (inbred).</title>
        <authorList>
            <person name="Mitreva M."/>
        </authorList>
    </citation>
    <scope>NUCLEOTIDE SEQUENCE [LARGE SCALE GENOMIC DNA]</scope>
    <source>
        <strain evidence="3 4">S</strain>
    </source>
</reference>
<dbReference type="InterPro" id="IPR057345">
    <property type="entry name" value="Ig-like_TAF2"/>
</dbReference>
<accession>A0A2G9U6Q5</accession>
<sequence>MAERRDRPATWTHLVISTETFFRTVTNVTGQEIPTFMEQWIYNGGHASFRVQYVFNRKRNMIELEVKQKVEPGNGRLRFCFNFAHSNSWLQLACSAQILHFRYVGPLTVLVQELDGSFSHTVQIDGDVSRADLQCHSKGRRQKKKRVPLYSGDDVEVDLSNMDPDSPVLWIRLDPELHLIRNLMINQPDYQWEYMLRYERDVLAQLQALPQALARMRTNGMALQEVQCFIVDYIRYNDNSINRYCDDHYRASLLNALAACVAPVNTLGGGNYIPDALSWEMNEVVEVSVRAS</sequence>
<protein>
    <recommendedName>
        <fullName evidence="5">Peptidase M1 membrane alanine aminopeptidase domain-containing protein</fullName>
    </recommendedName>
</protein>
<dbReference type="PANTHER" id="PTHR15137">
    <property type="entry name" value="TRANSCRIPTION INITIATION FACTOR TFIID"/>
    <property type="match status" value="1"/>
</dbReference>
<organism evidence="3 4">
    <name type="scientific">Teladorsagia circumcincta</name>
    <name type="common">Brown stomach worm</name>
    <name type="synonym">Ostertagia circumcincta</name>
    <dbReference type="NCBI Taxonomy" id="45464"/>
    <lineage>
        <taxon>Eukaryota</taxon>
        <taxon>Metazoa</taxon>
        <taxon>Ecdysozoa</taxon>
        <taxon>Nematoda</taxon>
        <taxon>Chromadorea</taxon>
        <taxon>Rhabditida</taxon>
        <taxon>Rhabditina</taxon>
        <taxon>Rhabditomorpha</taxon>
        <taxon>Strongyloidea</taxon>
        <taxon>Trichostrongylidae</taxon>
        <taxon>Teladorsagia</taxon>
    </lineage>
</organism>
<evidence type="ECO:0000313" key="3">
    <source>
        <dbReference type="EMBL" id="PIO65362.1"/>
    </source>
</evidence>
<dbReference type="GO" id="GO:0000976">
    <property type="term" value="F:transcription cis-regulatory region binding"/>
    <property type="evidence" value="ECO:0007669"/>
    <property type="project" value="TreeGrafter"/>
</dbReference>
<dbReference type="InterPro" id="IPR037813">
    <property type="entry name" value="TAF2"/>
</dbReference>
<gene>
    <name evidence="3" type="ORF">TELCIR_12975</name>
</gene>
<dbReference type="InterPro" id="IPR057991">
    <property type="entry name" value="TPR_TAF2_C"/>
</dbReference>
<dbReference type="AlphaFoldDB" id="A0A2G9U6Q5"/>
<feature type="domain" description="Transcription initiation factor TFIID subunit 2 Ig-like" evidence="1">
    <location>
        <begin position="45"/>
        <end position="188"/>
    </location>
</feature>
<proteinExistence type="predicted"/>
<evidence type="ECO:0000259" key="1">
    <source>
        <dbReference type="Pfam" id="PF25316"/>
    </source>
</evidence>
<name>A0A2G9U6Q5_TELCI</name>
<dbReference type="PANTHER" id="PTHR15137:SF9">
    <property type="entry name" value="TRANSCRIPTION INITIATION FACTOR TFIID SUBUNIT 2"/>
    <property type="match status" value="1"/>
</dbReference>
<dbReference type="GO" id="GO:0006367">
    <property type="term" value="P:transcription initiation at RNA polymerase II promoter"/>
    <property type="evidence" value="ECO:0007669"/>
    <property type="project" value="TreeGrafter"/>
</dbReference>
<dbReference type="Proteomes" id="UP000230423">
    <property type="component" value="Unassembled WGS sequence"/>
</dbReference>
<dbReference type="GO" id="GO:0005669">
    <property type="term" value="C:transcription factor TFIID complex"/>
    <property type="evidence" value="ECO:0007669"/>
    <property type="project" value="InterPro"/>
</dbReference>
<dbReference type="Pfam" id="PF25577">
    <property type="entry name" value="TPR_TAF2_C"/>
    <property type="match status" value="1"/>
</dbReference>
<dbReference type="EMBL" id="KZ349073">
    <property type="protein sequence ID" value="PIO65362.1"/>
    <property type="molecule type" value="Genomic_DNA"/>
</dbReference>
<evidence type="ECO:0008006" key="5">
    <source>
        <dbReference type="Google" id="ProtNLM"/>
    </source>
</evidence>
<keyword evidence="4" id="KW-1185">Reference proteome</keyword>
<evidence type="ECO:0000313" key="4">
    <source>
        <dbReference type="Proteomes" id="UP000230423"/>
    </source>
</evidence>
<dbReference type="GO" id="GO:0003682">
    <property type="term" value="F:chromatin binding"/>
    <property type="evidence" value="ECO:0007669"/>
    <property type="project" value="TreeGrafter"/>
</dbReference>
<feature type="domain" description="Transcription initiation factor TFIID subunit 2 TPR repeats" evidence="2">
    <location>
        <begin position="207"/>
        <end position="287"/>
    </location>
</feature>
<dbReference type="GO" id="GO:0016251">
    <property type="term" value="F:RNA polymerase II general transcription initiation factor activity"/>
    <property type="evidence" value="ECO:0007669"/>
    <property type="project" value="TreeGrafter"/>
</dbReference>
<evidence type="ECO:0000259" key="2">
    <source>
        <dbReference type="Pfam" id="PF25577"/>
    </source>
</evidence>